<keyword evidence="2" id="KW-0378">Hydrolase</keyword>
<comment type="catalytic activity">
    <reaction evidence="5">
        <text>O-phospho-L-threonyl-[protein] + H2O = L-threonyl-[protein] + phosphate</text>
        <dbReference type="Rhea" id="RHEA:47004"/>
        <dbReference type="Rhea" id="RHEA-COMP:11060"/>
        <dbReference type="Rhea" id="RHEA-COMP:11605"/>
        <dbReference type="ChEBI" id="CHEBI:15377"/>
        <dbReference type="ChEBI" id="CHEBI:30013"/>
        <dbReference type="ChEBI" id="CHEBI:43474"/>
        <dbReference type="ChEBI" id="CHEBI:61977"/>
        <dbReference type="EC" id="3.1.3.16"/>
    </reaction>
</comment>
<dbReference type="InterPro" id="IPR036457">
    <property type="entry name" value="PPM-type-like_dom_sf"/>
</dbReference>
<evidence type="ECO:0000313" key="9">
    <source>
        <dbReference type="Proteomes" id="UP000275267"/>
    </source>
</evidence>
<feature type="compositionally biased region" description="Basic and acidic residues" evidence="6">
    <location>
        <begin position="49"/>
        <end position="63"/>
    </location>
</feature>
<feature type="region of interest" description="Disordered" evidence="6">
    <location>
        <begin position="38"/>
        <end position="66"/>
    </location>
</feature>
<evidence type="ECO:0000256" key="2">
    <source>
        <dbReference type="ARBA" id="ARBA00022801"/>
    </source>
</evidence>
<dbReference type="SMART" id="SM00332">
    <property type="entry name" value="PP2Cc"/>
    <property type="match status" value="1"/>
</dbReference>
<organism evidence="8 9">
    <name type="scientific">Panicum miliaceum</name>
    <name type="common">Proso millet</name>
    <name type="synonym">Broomcorn millet</name>
    <dbReference type="NCBI Taxonomy" id="4540"/>
    <lineage>
        <taxon>Eukaryota</taxon>
        <taxon>Viridiplantae</taxon>
        <taxon>Streptophyta</taxon>
        <taxon>Embryophyta</taxon>
        <taxon>Tracheophyta</taxon>
        <taxon>Spermatophyta</taxon>
        <taxon>Magnoliopsida</taxon>
        <taxon>Liliopsida</taxon>
        <taxon>Poales</taxon>
        <taxon>Poaceae</taxon>
        <taxon>PACMAD clade</taxon>
        <taxon>Panicoideae</taxon>
        <taxon>Panicodae</taxon>
        <taxon>Paniceae</taxon>
        <taxon>Panicinae</taxon>
        <taxon>Panicum</taxon>
        <taxon>Panicum sect. Panicum</taxon>
    </lineage>
</organism>
<feature type="region of interest" description="Disordered" evidence="6">
    <location>
        <begin position="394"/>
        <end position="444"/>
    </location>
</feature>
<dbReference type="GO" id="GO:0004722">
    <property type="term" value="F:protein serine/threonine phosphatase activity"/>
    <property type="evidence" value="ECO:0007669"/>
    <property type="project" value="UniProtKB-EC"/>
</dbReference>
<sequence>AATVATAAPSGGGGSGCLDCLHDVVRALSMGSCLTAEQRPATAAGSAPRGKEREGRTTEEEVPGRIAGNGVGSAACLFTRQGRKGTNQDAMVVWENFNGRADTIFCGVFDGHGPHAHIVARKVRDTLPSKLRDLIYDDYGESPISNSDGSILEETLSQYADAEDKSPMSRQKQEHREFFCTMKDSYRKAFRVTDKELKLHRNIDSICSGSTAVTLIKQGQDLIVGNLGDSRAVLGTRDQKGRLVAHQLTVDLKPDHPREARRIKRCNGRVFAHQDEPDVARLWLPNCNSPGLAMARAFGDFCLKDFGLICVPEVTYRQITEKDEFIVLATDGVWDVLTNQEVVDVVASCSDRSFAARSVVDLANQAWRFKYPTSKTDDCATICLFLDKDDSAGGLSGSSVSSKGIGSSPKAQGRLTKPRLSSKRVTPEDADDGSDSNISGDERSLESFNRLNTLLTLPKFGDTSPIRK</sequence>
<dbReference type="EMBL" id="PQIB02000017">
    <property type="protein sequence ID" value="RLM58235.1"/>
    <property type="molecule type" value="Genomic_DNA"/>
</dbReference>
<dbReference type="AlphaFoldDB" id="A0A3L6PKU5"/>
<name>A0A3L6PKU5_PANMI</name>
<dbReference type="STRING" id="4540.A0A3L6PKU5"/>
<dbReference type="Gene3D" id="3.60.40.10">
    <property type="entry name" value="PPM-type phosphatase domain"/>
    <property type="match status" value="1"/>
</dbReference>
<dbReference type="EC" id="3.1.3.16" evidence="1"/>
<dbReference type="CDD" id="cd00143">
    <property type="entry name" value="PP2Cc"/>
    <property type="match status" value="1"/>
</dbReference>
<gene>
    <name evidence="8" type="ORF">C2845_PM18G06460</name>
</gene>
<keyword evidence="9" id="KW-1185">Reference proteome</keyword>
<feature type="domain" description="PPM-type phosphatase" evidence="7">
    <location>
        <begin position="74"/>
        <end position="386"/>
    </location>
</feature>
<dbReference type="SUPFAM" id="SSF81606">
    <property type="entry name" value="PP2C-like"/>
    <property type="match status" value="1"/>
</dbReference>
<evidence type="ECO:0000256" key="4">
    <source>
        <dbReference type="ARBA" id="ARBA00047761"/>
    </source>
</evidence>
<dbReference type="InterPro" id="IPR015655">
    <property type="entry name" value="PP2C"/>
</dbReference>
<evidence type="ECO:0000256" key="6">
    <source>
        <dbReference type="SAM" id="MobiDB-lite"/>
    </source>
</evidence>
<accession>A0A3L6PKU5</accession>
<evidence type="ECO:0000256" key="1">
    <source>
        <dbReference type="ARBA" id="ARBA00013081"/>
    </source>
</evidence>
<comment type="catalytic activity">
    <reaction evidence="4">
        <text>O-phospho-L-seryl-[protein] + H2O = L-seryl-[protein] + phosphate</text>
        <dbReference type="Rhea" id="RHEA:20629"/>
        <dbReference type="Rhea" id="RHEA-COMP:9863"/>
        <dbReference type="Rhea" id="RHEA-COMP:11604"/>
        <dbReference type="ChEBI" id="CHEBI:15377"/>
        <dbReference type="ChEBI" id="CHEBI:29999"/>
        <dbReference type="ChEBI" id="CHEBI:43474"/>
        <dbReference type="ChEBI" id="CHEBI:83421"/>
        <dbReference type="EC" id="3.1.3.16"/>
    </reaction>
</comment>
<keyword evidence="3" id="KW-0904">Protein phosphatase</keyword>
<evidence type="ECO:0000259" key="7">
    <source>
        <dbReference type="PROSITE" id="PS51746"/>
    </source>
</evidence>
<dbReference type="Pfam" id="PF00481">
    <property type="entry name" value="PP2C"/>
    <property type="match status" value="1"/>
</dbReference>
<comment type="caution">
    <text evidence="8">The sequence shown here is derived from an EMBL/GenBank/DDBJ whole genome shotgun (WGS) entry which is preliminary data.</text>
</comment>
<dbReference type="PROSITE" id="PS51746">
    <property type="entry name" value="PPM_2"/>
    <property type="match status" value="1"/>
</dbReference>
<feature type="compositionally biased region" description="Low complexity" evidence="6">
    <location>
        <begin position="397"/>
        <end position="408"/>
    </location>
</feature>
<dbReference type="PANTHER" id="PTHR47992">
    <property type="entry name" value="PROTEIN PHOSPHATASE"/>
    <property type="match status" value="1"/>
</dbReference>
<reference evidence="9" key="1">
    <citation type="journal article" date="2019" name="Nat. Commun.">
        <title>The genome of broomcorn millet.</title>
        <authorList>
            <person name="Zou C."/>
            <person name="Miki D."/>
            <person name="Li D."/>
            <person name="Tang Q."/>
            <person name="Xiao L."/>
            <person name="Rajput S."/>
            <person name="Deng P."/>
            <person name="Jia W."/>
            <person name="Huang R."/>
            <person name="Zhang M."/>
            <person name="Sun Y."/>
            <person name="Hu J."/>
            <person name="Fu X."/>
            <person name="Schnable P.S."/>
            <person name="Li F."/>
            <person name="Zhang H."/>
            <person name="Feng B."/>
            <person name="Zhu X."/>
            <person name="Liu R."/>
            <person name="Schnable J.C."/>
            <person name="Zhu J.-K."/>
            <person name="Zhang H."/>
        </authorList>
    </citation>
    <scope>NUCLEOTIDE SEQUENCE [LARGE SCALE GENOMIC DNA]</scope>
</reference>
<dbReference type="InterPro" id="IPR001932">
    <property type="entry name" value="PPM-type_phosphatase-like_dom"/>
</dbReference>
<dbReference type="OrthoDB" id="10264738at2759"/>
<protein>
    <recommendedName>
        <fullName evidence="1">protein-serine/threonine phosphatase</fullName>
        <ecNumber evidence="1">3.1.3.16</ecNumber>
    </recommendedName>
</protein>
<evidence type="ECO:0000313" key="8">
    <source>
        <dbReference type="EMBL" id="RLM58235.1"/>
    </source>
</evidence>
<dbReference type="Proteomes" id="UP000275267">
    <property type="component" value="Unassembled WGS sequence"/>
</dbReference>
<evidence type="ECO:0000256" key="3">
    <source>
        <dbReference type="ARBA" id="ARBA00022912"/>
    </source>
</evidence>
<proteinExistence type="predicted"/>
<feature type="non-terminal residue" evidence="8">
    <location>
        <position position="1"/>
    </location>
</feature>
<evidence type="ECO:0000256" key="5">
    <source>
        <dbReference type="ARBA" id="ARBA00048336"/>
    </source>
</evidence>